<dbReference type="HOGENOM" id="CLU_1951978_0_0_1"/>
<reference evidence="1 3" key="2">
    <citation type="journal article" date="2014" name="BMC Genomics">
        <title>An improved genome release (version Mt4.0) for the model legume Medicago truncatula.</title>
        <authorList>
            <person name="Tang H."/>
            <person name="Krishnakumar V."/>
            <person name="Bidwell S."/>
            <person name="Rosen B."/>
            <person name="Chan A."/>
            <person name="Zhou S."/>
            <person name="Gentzbittel L."/>
            <person name="Childs K.L."/>
            <person name="Yandell M."/>
            <person name="Gundlach H."/>
            <person name="Mayer K.F."/>
            <person name="Schwartz D.C."/>
            <person name="Town C.D."/>
        </authorList>
    </citation>
    <scope>GENOME REANNOTATION</scope>
    <source>
        <strain evidence="2 3">cv. Jemalong A17</strain>
    </source>
</reference>
<accession>G7IS06</accession>
<evidence type="ECO:0000313" key="2">
    <source>
        <dbReference type="EnsemblPlants" id="AES67786"/>
    </source>
</evidence>
<protein>
    <submittedName>
        <fullName evidence="1 2">Uncharacterized protein</fullName>
    </submittedName>
</protein>
<name>G7IS06_MEDTR</name>
<dbReference type="STRING" id="3880.G7IS06"/>
<dbReference type="Proteomes" id="UP000002051">
    <property type="component" value="Chromosome 2"/>
</dbReference>
<dbReference type="PaxDb" id="3880-AES67786"/>
<dbReference type="EnsemblPlants" id="AES67786">
    <property type="protein sequence ID" value="AES67786"/>
    <property type="gene ID" value="MTR_2g099320"/>
</dbReference>
<proteinExistence type="predicted"/>
<reference evidence="1 3" key="1">
    <citation type="journal article" date="2011" name="Nature">
        <title>The Medicago genome provides insight into the evolution of rhizobial symbioses.</title>
        <authorList>
            <person name="Young N.D."/>
            <person name="Debelle F."/>
            <person name="Oldroyd G.E."/>
            <person name="Geurts R."/>
            <person name="Cannon S.B."/>
            <person name="Udvardi M.K."/>
            <person name="Benedito V.A."/>
            <person name="Mayer K.F."/>
            <person name="Gouzy J."/>
            <person name="Schoof H."/>
            <person name="Van de Peer Y."/>
            <person name="Proost S."/>
            <person name="Cook D.R."/>
            <person name="Meyers B.C."/>
            <person name="Spannagl M."/>
            <person name="Cheung F."/>
            <person name="De Mita S."/>
            <person name="Krishnakumar V."/>
            <person name="Gundlach H."/>
            <person name="Zhou S."/>
            <person name="Mudge J."/>
            <person name="Bharti A.K."/>
            <person name="Murray J.D."/>
            <person name="Naoumkina M.A."/>
            <person name="Rosen B."/>
            <person name="Silverstein K.A."/>
            <person name="Tang H."/>
            <person name="Rombauts S."/>
            <person name="Zhao P.X."/>
            <person name="Zhou P."/>
            <person name="Barbe V."/>
            <person name="Bardou P."/>
            <person name="Bechner M."/>
            <person name="Bellec A."/>
            <person name="Berger A."/>
            <person name="Berges H."/>
            <person name="Bidwell S."/>
            <person name="Bisseling T."/>
            <person name="Choisne N."/>
            <person name="Couloux A."/>
            <person name="Denny R."/>
            <person name="Deshpande S."/>
            <person name="Dai X."/>
            <person name="Doyle J.J."/>
            <person name="Dudez A.M."/>
            <person name="Farmer A.D."/>
            <person name="Fouteau S."/>
            <person name="Franken C."/>
            <person name="Gibelin C."/>
            <person name="Gish J."/>
            <person name="Goldstein S."/>
            <person name="Gonzalez A.J."/>
            <person name="Green P.J."/>
            <person name="Hallab A."/>
            <person name="Hartog M."/>
            <person name="Hua A."/>
            <person name="Humphray S.J."/>
            <person name="Jeong D.H."/>
            <person name="Jing Y."/>
            <person name="Jocker A."/>
            <person name="Kenton S.M."/>
            <person name="Kim D.J."/>
            <person name="Klee K."/>
            <person name="Lai H."/>
            <person name="Lang C."/>
            <person name="Lin S."/>
            <person name="Macmil S.L."/>
            <person name="Magdelenat G."/>
            <person name="Matthews L."/>
            <person name="McCorrison J."/>
            <person name="Monaghan E.L."/>
            <person name="Mun J.H."/>
            <person name="Najar F.Z."/>
            <person name="Nicholson C."/>
            <person name="Noirot C."/>
            <person name="O'Bleness M."/>
            <person name="Paule C.R."/>
            <person name="Poulain J."/>
            <person name="Prion F."/>
            <person name="Qin B."/>
            <person name="Qu C."/>
            <person name="Retzel E.F."/>
            <person name="Riddle C."/>
            <person name="Sallet E."/>
            <person name="Samain S."/>
            <person name="Samson N."/>
            <person name="Sanders I."/>
            <person name="Saurat O."/>
            <person name="Scarpelli C."/>
            <person name="Schiex T."/>
            <person name="Segurens B."/>
            <person name="Severin A.J."/>
            <person name="Sherrier D.J."/>
            <person name="Shi R."/>
            <person name="Sims S."/>
            <person name="Singer S.R."/>
            <person name="Sinharoy S."/>
            <person name="Sterck L."/>
            <person name="Viollet A."/>
            <person name="Wang B.B."/>
            <person name="Wang K."/>
            <person name="Wang M."/>
            <person name="Wang X."/>
            <person name="Warfsmann J."/>
            <person name="Weissenbach J."/>
            <person name="White D.D."/>
            <person name="White J.D."/>
            <person name="Wiley G.B."/>
            <person name="Wincker P."/>
            <person name="Xing Y."/>
            <person name="Yang L."/>
            <person name="Yao Z."/>
            <person name="Ying F."/>
            <person name="Zhai J."/>
            <person name="Zhou L."/>
            <person name="Zuber A."/>
            <person name="Denarie J."/>
            <person name="Dixon R.A."/>
            <person name="May G.D."/>
            <person name="Schwartz D.C."/>
            <person name="Rogers J."/>
            <person name="Quetier F."/>
            <person name="Town C.D."/>
            <person name="Roe B.A."/>
        </authorList>
    </citation>
    <scope>NUCLEOTIDE SEQUENCE [LARGE SCALE GENOMIC DNA]</scope>
    <source>
        <strain evidence="1">A17</strain>
        <strain evidence="2 3">cv. Jemalong A17</strain>
    </source>
</reference>
<evidence type="ECO:0000313" key="3">
    <source>
        <dbReference type="Proteomes" id="UP000002051"/>
    </source>
</evidence>
<sequence length="129" mass="15720">MSKNPHRDFGFGGWLCKGKVLKWTTEGTKITEGTKFRRDLFRRDRKRREKKRIARQHKLKREKREKFFDNSRELLVCEIVWNEERHTGSIAKKWKYNVKVKSTMLPLEKWVCISSFYIRVMEICRLVLN</sequence>
<dbReference type="EMBL" id="CM001218">
    <property type="protein sequence ID" value="AES67786.1"/>
    <property type="molecule type" value="Genomic_DNA"/>
</dbReference>
<organism evidence="1 3">
    <name type="scientific">Medicago truncatula</name>
    <name type="common">Barrel medic</name>
    <name type="synonym">Medicago tribuloides</name>
    <dbReference type="NCBI Taxonomy" id="3880"/>
    <lineage>
        <taxon>Eukaryota</taxon>
        <taxon>Viridiplantae</taxon>
        <taxon>Streptophyta</taxon>
        <taxon>Embryophyta</taxon>
        <taxon>Tracheophyta</taxon>
        <taxon>Spermatophyta</taxon>
        <taxon>Magnoliopsida</taxon>
        <taxon>eudicotyledons</taxon>
        <taxon>Gunneridae</taxon>
        <taxon>Pentapetalae</taxon>
        <taxon>rosids</taxon>
        <taxon>fabids</taxon>
        <taxon>Fabales</taxon>
        <taxon>Fabaceae</taxon>
        <taxon>Papilionoideae</taxon>
        <taxon>50 kb inversion clade</taxon>
        <taxon>NPAAA clade</taxon>
        <taxon>Hologalegina</taxon>
        <taxon>IRL clade</taxon>
        <taxon>Trifolieae</taxon>
        <taxon>Medicago</taxon>
    </lineage>
</organism>
<evidence type="ECO:0000313" key="1">
    <source>
        <dbReference type="EMBL" id="AES67786.1"/>
    </source>
</evidence>
<reference evidence="2" key="3">
    <citation type="submission" date="2015-04" db="UniProtKB">
        <authorList>
            <consortium name="EnsemblPlants"/>
        </authorList>
    </citation>
    <scope>IDENTIFICATION</scope>
    <source>
        <strain evidence="2">cv. Jemalong A17</strain>
    </source>
</reference>
<dbReference type="AlphaFoldDB" id="G7IS06"/>
<gene>
    <name evidence="1" type="ordered locus">MTR_2g099320</name>
</gene>
<keyword evidence="3" id="KW-1185">Reference proteome</keyword>